<dbReference type="SUPFAM" id="SSF51556">
    <property type="entry name" value="Metallo-dependent hydrolases"/>
    <property type="match status" value="1"/>
</dbReference>
<dbReference type="RefSeq" id="WP_345589860.1">
    <property type="nucleotide sequence ID" value="NZ_BAABJG010000021.1"/>
</dbReference>
<evidence type="ECO:0000259" key="2">
    <source>
        <dbReference type="Pfam" id="PF04909"/>
    </source>
</evidence>
<accession>A0ABW3UPD4</accession>
<keyword evidence="1" id="KW-0456">Lyase</keyword>
<dbReference type="Pfam" id="PF04909">
    <property type="entry name" value="Amidohydro_2"/>
    <property type="match status" value="1"/>
</dbReference>
<dbReference type="EMBL" id="JBHTLU010000015">
    <property type="protein sequence ID" value="MFD1221314.1"/>
    <property type="molecule type" value="Genomic_DNA"/>
</dbReference>
<gene>
    <name evidence="3" type="ORF">ACFQ4B_14405</name>
</gene>
<feature type="domain" description="Amidohydrolase-related" evidence="2">
    <location>
        <begin position="83"/>
        <end position="300"/>
    </location>
</feature>
<dbReference type="PANTHER" id="PTHR21240">
    <property type="entry name" value="2-AMINO-3-CARBOXYLMUCONATE-6-SEMIALDEHYDE DECARBOXYLASE"/>
    <property type="match status" value="1"/>
</dbReference>
<dbReference type="CDD" id="cd01292">
    <property type="entry name" value="metallo-dependent_hydrolases"/>
    <property type="match status" value="1"/>
</dbReference>
<dbReference type="InterPro" id="IPR006680">
    <property type="entry name" value="Amidohydro-rel"/>
</dbReference>
<dbReference type="InterPro" id="IPR032466">
    <property type="entry name" value="Metal_Hydrolase"/>
</dbReference>
<organism evidence="3 4">
    <name type="scientific">Paenibacillus vulneris</name>
    <dbReference type="NCBI Taxonomy" id="1133364"/>
    <lineage>
        <taxon>Bacteria</taxon>
        <taxon>Bacillati</taxon>
        <taxon>Bacillota</taxon>
        <taxon>Bacilli</taxon>
        <taxon>Bacillales</taxon>
        <taxon>Paenibacillaceae</taxon>
        <taxon>Paenibacillus</taxon>
    </lineage>
</organism>
<evidence type="ECO:0000313" key="3">
    <source>
        <dbReference type="EMBL" id="MFD1221314.1"/>
    </source>
</evidence>
<dbReference type="InterPro" id="IPR032465">
    <property type="entry name" value="ACMSD"/>
</dbReference>
<dbReference type="PANTHER" id="PTHR21240:SF28">
    <property type="entry name" value="ISO-OROTATE DECARBOXYLASE (EUROFUNG)"/>
    <property type="match status" value="1"/>
</dbReference>
<comment type="caution">
    <text evidence="3">The sequence shown here is derived from an EMBL/GenBank/DDBJ whole genome shotgun (WGS) entry which is preliminary data.</text>
</comment>
<dbReference type="Proteomes" id="UP001597180">
    <property type="component" value="Unassembled WGS sequence"/>
</dbReference>
<reference evidence="4" key="1">
    <citation type="journal article" date="2019" name="Int. J. Syst. Evol. Microbiol.">
        <title>The Global Catalogue of Microorganisms (GCM) 10K type strain sequencing project: providing services to taxonomists for standard genome sequencing and annotation.</title>
        <authorList>
            <consortium name="The Broad Institute Genomics Platform"/>
            <consortium name="The Broad Institute Genome Sequencing Center for Infectious Disease"/>
            <person name="Wu L."/>
            <person name="Ma J."/>
        </authorList>
    </citation>
    <scope>NUCLEOTIDE SEQUENCE [LARGE SCALE GENOMIC DNA]</scope>
    <source>
        <strain evidence="4">CCUG 53270</strain>
    </source>
</reference>
<evidence type="ECO:0000313" key="4">
    <source>
        <dbReference type="Proteomes" id="UP001597180"/>
    </source>
</evidence>
<evidence type="ECO:0000256" key="1">
    <source>
        <dbReference type="ARBA" id="ARBA00023239"/>
    </source>
</evidence>
<dbReference type="Gene3D" id="3.20.20.140">
    <property type="entry name" value="Metal-dependent hydrolases"/>
    <property type="match status" value="1"/>
</dbReference>
<name>A0ABW3UPD4_9BACL</name>
<proteinExistence type="predicted"/>
<sequence>MFTNGFKVFDIHAHLPYPLPFLKRSEIINEHNAKRSERMRLTWDFPRRDQEEEREAGKPVIERWKEELEKYDIGGINFLTAWNNDNLAEQIRVSPDRFTGFAHHSIEQPDAAEELKRAVDELGLRGYKLFGPLVQVAFDSASLTPVWTFAAERRLPVLIHFGILGHTGGIVHHPNISPLSIFNVAREYPEIPFIIPHFGAGYFQELLHLCWSCPNIYIDTSGSNQWMRWTPYELTLETLFRKTYELIGPERIIYGSDSSSFPRGYVYRYLQDQVRVCRELNWSERDIENVFGNNARRLLNVPTKLTE</sequence>
<protein>
    <submittedName>
        <fullName evidence="3">Amidohydrolase family protein</fullName>
    </submittedName>
</protein>
<keyword evidence="4" id="KW-1185">Reference proteome</keyword>